<evidence type="ECO:0000313" key="3">
    <source>
        <dbReference type="Proteomes" id="UP001058860"/>
    </source>
</evidence>
<dbReference type="Proteomes" id="UP001058860">
    <property type="component" value="Chromosome"/>
</dbReference>
<dbReference type="Gene3D" id="3.20.20.80">
    <property type="entry name" value="Glycosidases"/>
    <property type="match status" value="1"/>
</dbReference>
<evidence type="ECO:0000256" key="1">
    <source>
        <dbReference type="SAM" id="SignalP"/>
    </source>
</evidence>
<accession>A0ABY5PE58</accession>
<dbReference type="SUPFAM" id="SSF51445">
    <property type="entry name" value="(Trans)glycosidases"/>
    <property type="match status" value="1"/>
</dbReference>
<reference evidence="3" key="1">
    <citation type="submission" date="2021-11" db="EMBL/GenBank/DDBJ databases">
        <title>Cultivation dependent microbiological survey of springs from the worlds oldest radium mine currently devoted to the extraction of radon-saturated water.</title>
        <authorList>
            <person name="Kapinusova G."/>
            <person name="Smrhova T."/>
            <person name="Strejcek M."/>
            <person name="Suman J."/>
            <person name="Jani K."/>
            <person name="Pajer P."/>
            <person name="Uhlik O."/>
        </authorList>
    </citation>
    <scope>NUCLEOTIDE SEQUENCE [LARGE SCALE GENOMIC DNA]</scope>
    <source>
        <strain evidence="3">J379</strain>
    </source>
</reference>
<dbReference type="InterPro" id="IPR051923">
    <property type="entry name" value="Glycosyl_Hydrolase_39"/>
</dbReference>
<gene>
    <name evidence="2" type="ORF">LRS13_19885</name>
</gene>
<evidence type="ECO:0000313" key="2">
    <source>
        <dbReference type="EMBL" id="UUY02923.1"/>
    </source>
</evidence>
<keyword evidence="1" id="KW-0732">Signal</keyword>
<dbReference type="EMBL" id="CP088295">
    <property type="protein sequence ID" value="UUY02923.1"/>
    <property type="molecule type" value="Genomic_DNA"/>
</dbReference>
<sequence>MSFVRRAFVALLTLAAASCGAAAPAHAMPGPDFFGLNAQPMVKLGFIPPERWGPYLDAMAQGGIRVARVDAAWAFAEPSAPAADGTRTYRWDRPDVPRASLDLLARELAARGIRMLPVLATPPGWAAGSGTRLAPDFYDDFAAFAGAFAARYGSRGAFWAENPGLPVVPPSDYEIWTEANSANMWTGRSDPAAYMAALPGIATAVKAADPSGRVLASVGWQGFEGFVRDIYARGAKGVIDGIGFHPYAPHAPAILELTVRLRRLLVALGDPGLPIELTETGQPVAPTGPGGTRAGSGLVSDAARAATQSLTGDALARSDCNVGTFQVYTLVASESRLEPGAEGYMGVLRLADATPNATGAALFAAAQRWRARPRSGLVLCADGATPPGSLLGLGLTLEHPKPTCATGVVTYEGNPIEAAKLVLRTADGREVKFEVDAFGKGEVCIPDGPPIWSFDVRAEVDDVAASPTYRCPVLEGPCVVVAQATDVTPDPPGAGCRWQLTPKVLGARGARAKVRAALSCSPKASRVPFSISVRGKTLRRVTVPQGTMRTFALPRRLGRTDRVSVSHPANPETGVPALTATARTTGGATGDGAEGCEWKVETRVVRRAGKRSQVRIRVACIPPGARTLTFTASVRRKGASRASRVRAVTLDTGREQTFSLRARLRRGDRVELLHEADTRRGTPRIFTRATVSLAATRRTG</sequence>
<feature type="chain" id="PRO_5045936315" evidence="1">
    <location>
        <begin position="28"/>
        <end position="700"/>
    </location>
</feature>
<keyword evidence="3" id="KW-1185">Reference proteome</keyword>
<proteinExistence type="predicted"/>
<dbReference type="PANTHER" id="PTHR12631">
    <property type="entry name" value="ALPHA-L-IDURONIDASE"/>
    <property type="match status" value="1"/>
</dbReference>
<dbReference type="InterPro" id="IPR006311">
    <property type="entry name" value="TAT_signal"/>
</dbReference>
<feature type="signal peptide" evidence="1">
    <location>
        <begin position="1"/>
        <end position="27"/>
    </location>
</feature>
<dbReference type="PROSITE" id="PS51257">
    <property type="entry name" value="PROKAR_LIPOPROTEIN"/>
    <property type="match status" value="1"/>
</dbReference>
<dbReference type="RefSeq" id="WP_353863445.1">
    <property type="nucleotide sequence ID" value="NZ_CP088295.1"/>
</dbReference>
<dbReference type="PROSITE" id="PS51318">
    <property type="entry name" value="TAT"/>
    <property type="match status" value="1"/>
</dbReference>
<dbReference type="InterPro" id="IPR017853">
    <property type="entry name" value="GH"/>
</dbReference>
<protein>
    <submittedName>
        <fullName evidence="2">Uncharacterized protein</fullName>
    </submittedName>
</protein>
<organism evidence="2 3">
    <name type="scientific">Svornostia abyssi</name>
    <dbReference type="NCBI Taxonomy" id="2898438"/>
    <lineage>
        <taxon>Bacteria</taxon>
        <taxon>Bacillati</taxon>
        <taxon>Actinomycetota</taxon>
        <taxon>Thermoleophilia</taxon>
        <taxon>Solirubrobacterales</taxon>
        <taxon>Baekduiaceae</taxon>
        <taxon>Svornostia</taxon>
    </lineage>
</organism>
<dbReference type="PANTHER" id="PTHR12631:SF10">
    <property type="entry name" value="BETA-XYLOSIDASE-LIKE PROTEIN-RELATED"/>
    <property type="match status" value="1"/>
</dbReference>
<name>A0ABY5PE58_9ACTN</name>